<feature type="compositionally biased region" description="Low complexity" evidence="1">
    <location>
        <begin position="10"/>
        <end position="37"/>
    </location>
</feature>
<comment type="caution">
    <text evidence="2">The sequence shown here is derived from an EMBL/GenBank/DDBJ whole genome shotgun (WGS) entry which is preliminary data.</text>
</comment>
<evidence type="ECO:0000313" key="2">
    <source>
        <dbReference type="EMBL" id="KAK3694277.1"/>
    </source>
</evidence>
<name>A0AAE0XIX4_9PEZI</name>
<evidence type="ECO:0000313" key="3">
    <source>
        <dbReference type="Proteomes" id="UP001270362"/>
    </source>
</evidence>
<dbReference type="AlphaFoldDB" id="A0AAE0XIX4"/>
<gene>
    <name evidence="2" type="ORF">B0T22DRAFT_487823</name>
</gene>
<reference evidence="2" key="2">
    <citation type="submission" date="2023-06" db="EMBL/GenBank/DDBJ databases">
        <authorList>
            <consortium name="Lawrence Berkeley National Laboratory"/>
            <person name="Haridas S."/>
            <person name="Hensen N."/>
            <person name="Bonometti L."/>
            <person name="Westerberg I."/>
            <person name="Brannstrom I.O."/>
            <person name="Guillou S."/>
            <person name="Cros-Aarteil S."/>
            <person name="Calhoun S."/>
            <person name="Kuo A."/>
            <person name="Mondo S."/>
            <person name="Pangilinan J."/>
            <person name="Riley R."/>
            <person name="Labutti K."/>
            <person name="Andreopoulos B."/>
            <person name="Lipzen A."/>
            <person name="Chen C."/>
            <person name="Yanf M."/>
            <person name="Daum C."/>
            <person name="Ng V."/>
            <person name="Clum A."/>
            <person name="Steindorff A."/>
            <person name="Ohm R."/>
            <person name="Martin F."/>
            <person name="Silar P."/>
            <person name="Natvig D."/>
            <person name="Lalanne C."/>
            <person name="Gautier V."/>
            <person name="Ament-Velasquez S.L."/>
            <person name="Kruys A."/>
            <person name="Hutchinson M.I."/>
            <person name="Powell A.J."/>
            <person name="Barry K."/>
            <person name="Miller A.N."/>
            <person name="Grigoriev I.V."/>
            <person name="Debuchy R."/>
            <person name="Gladieux P."/>
            <person name="Thoren M.H."/>
            <person name="Johannesson H."/>
        </authorList>
    </citation>
    <scope>NUCLEOTIDE SEQUENCE</scope>
    <source>
        <strain evidence="2">CBS 314.62</strain>
    </source>
</reference>
<protein>
    <submittedName>
        <fullName evidence="2">Uncharacterized protein</fullName>
    </submittedName>
</protein>
<sequence>MSNLSDTPVPAEGTTTAENTPTTTATPAPASPANGPSKPEVTVGASLPANADPDLTDMKPAAATANLGDKCKVRTKYQDQLPMLVSWSKRFQQYHGTYYQLAFTNTTIAGNPKYFLFVADDHLDKFRALCTPDGEWSTFEVTANFQYGQADKTGKNRFLVLHSPELAYINQHRFIRASWKKWGTMAASMLNLLPGAPKSQIDALMDNVGMFGDPLHKF</sequence>
<organism evidence="2 3">
    <name type="scientific">Podospora appendiculata</name>
    <dbReference type="NCBI Taxonomy" id="314037"/>
    <lineage>
        <taxon>Eukaryota</taxon>
        <taxon>Fungi</taxon>
        <taxon>Dikarya</taxon>
        <taxon>Ascomycota</taxon>
        <taxon>Pezizomycotina</taxon>
        <taxon>Sordariomycetes</taxon>
        <taxon>Sordariomycetidae</taxon>
        <taxon>Sordariales</taxon>
        <taxon>Podosporaceae</taxon>
        <taxon>Podospora</taxon>
    </lineage>
</organism>
<proteinExistence type="predicted"/>
<feature type="region of interest" description="Disordered" evidence="1">
    <location>
        <begin position="1"/>
        <end position="58"/>
    </location>
</feature>
<evidence type="ECO:0000256" key="1">
    <source>
        <dbReference type="SAM" id="MobiDB-lite"/>
    </source>
</evidence>
<accession>A0AAE0XIX4</accession>
<reference evidence="2" key="1">
    <citation type="journal article" date="2023" name="Mol. Phylogenet. Evol.">
        <title>Genome-scale phylogeny and comparative genomics of the fungal order Sordariales.</title>
        <authorList>
            <person name="Hensen N."/>
            <person name="Bonometti L."/>
            <person name="Westerberg I."/>
            <person name="Brannstrom I.O."/>
            <person name="Guillou S."/>
            <person name="Cros-Aarteil S."/>
            <person name="Calhoun S."/>
            <person name="Haridas S."/>
            <person name="Kuo A."/>
            <person name="Mondo S."/>
            <person name="Pangilinan J."/>
            <person name="Riley R."/>
            <person name="LaButti K."/>
            <person name="Andreopoulos B."/>
            <person name="Lipzen A."/>
            <person name="Chen C."/>
            <person name="Yan M."/>
            <person name="Daum C."/>
            <person name="Ng V."/>
            <person name="Clum A."/>
            <person name="Steindorff A."/>
            <person name="Ohm R.A."/>
            <person name="Martin F."/>
            <person name="Silar P."/>
            <person name="Natvig D.O."/>
            <person name="Lalanne C."/>
            <person name="Gautier V."/>
            <person name="Ament-Velasquez S.L."/>
            <person name="Kruys A."/>
            <person name="Hutchinson M.I."/>
            <person name="Powell A.J."/>
            <person name="Barry K."/>
            <person name="Miller A.N."/>
            <person name="Grigoriev I.V."/>
            <person name="Debuchy R."/>
            <person name="Gladieux P."/>
            <person name="Hiltunen Thoren M."/>
            <person name="Johannesson H."/>
        </authorList>
    </citation>
    <scope>NUCLEOTIDE SEQUENCE</scope>
    <source>
        <strain evidence="2">CBS 314.62</strain>
    </source>
</reference>
<keyword evidence="3" id="KW-1185">Reference proteome</keyword>
<dbReference type="Proteomes" id="UP001270362">
    <property type="component" value="Unassembled WGS sequence"/>
</dbReference>
<dbReference type="EMBL" id="JAULSO010000001">
    <property type="protein sequence ID" value="KAK3694277.1"/>
    <property type="molecule type" value="Genomic_DNA"/>
</dbReference>